<evidence type="ECO:0000313" key="2">
    <source>
        <dbReference type="EMBL" id="VVC25896.1"/>
    </source>
</evidence>
<feature type="compositionally biased region" description="Basic and acidic residues" evidence="1">
    <location>
        <begin position="81"/>
        <end position="95"/>
    </location>
</feature>
<organism evidence="2 3">
    <name type="scientific">Cinara cedri</name>
    <dbReference type="NCBI Taxonomy" id="506608"/>
    <lineage>
        <taxon>Eukaryota</taxon>
        <taxon>Metazoa</taxon>
        <taxon>Ecdysozoa</taxon>
        <taxon>Arthropoda</taxon>
        <taxon>Hexapoda</taxon>
        <taxon>Insecta</taxon>
        <taxon>Pterygota</taxon>
        <taxon>Neoptera</taxon>
        <taxon>Paraneoptera</taxon>
        <taxon>Hemiptera</taxon>
        <taxon>Sternorrhyncha</taxon>
        <taxon>Aphidomorpha</taxon>
        <taxon>Aphidoidea</taxon>
        <taxon>Aphididae</taxon>
        <taxon>Lachninae</taxon>
        <taxon>Cinara</taxon>
    </lineage>
</organism>
<accession>A0A5E4M2U7</accession>
<dbReference type="EMBL" id="CABPRJ010000022">
    <property type="protein sequence ID" value="VVC25896.1"/>
    <property type="molecule type" value="Genomic_DNA"/>
</dbReference>
<gene>
    <name evidence="2" type="ORF">CINCED_3A020221</name>
</gene>
<feature type="compositionally biased region" description="Basic and acidic residues" evidence="1">
    <location>
        <begin position="58"/>
        <end position="69"/>
    </location>
</feature>
<dbReference type="Proteomes" id="UP000325440">
    <property type="component" value="Unassembled WGS sequence"/>
</dbReference>
<evidence type="ECO:0000256" key="1">
    <source>
        <dbReference type="SAM" id="MobiDB-lite"/>
    </source>
</evidence>
<reference evidence="2 3" key="1">
    <citation type="submission" date="2019-08" db="EMBL/GenBank/DDBJ databases">
        <authorList>
            <person name="Alioto T."/>
            <person name="Alioto T."/>
            <person name="Gomez Garrido J."/>
        </authorList>
    </citation>
    <scope>NUCLEOTIDE SEQUENCE [LARGE SCALE GENOMIC DNA]</scope>
</reference>
<keyword evidence="3" id="KW-1185">Reference proteome</keyword>
<name>A0A5E4M2U7_9HEMI</name>
<evidence type="ECO:0000313" key="3">
    <source>
        <dbReference type="Proteomes" id="UP000325440"/>
    </source>
</evidence>
<feature type="region of interest" description="Disordered" evidence="1">
    <location>
        <begin position="1"/>
        <end position="125"/>
    </location>
</feature>
<proteinExistence type="predicted"/>
<sequence>MRNTRRLMRARAIEKDNGPFLSKSRDKKHVSVDPVTTVRPCVALCGGGDGERSRRRSSSRDGRPYRPDTGDGGEEEEEEEEKIRKFQKKKPDALNKRACAGARATGSLSSGSLMTGVVRTLDPTT</sequence>
<feature type="compositionally biased region" description="Acidic residues" evidence="1">
    <location>
        <begin position="71"/>
        <end position="80"/>
    </location>
</feature>
<protein>
    <submittedName>
        <fullName evidence="2">Uncharacterized protein</fullName>
    </submittedName>
</protein>
<dbReference type="AlphaFoldDB" id="A0A5E4M2U7"/>